<evidence type="ECO:0000259" key="3">
    <source>
        <dbReference type="PROSITE" id="PS00125"/>
    </source>
</evidence>
<dbReference type="SMART" id="SM00156">
    <property type="entry name" value="PP2Ac"/>
    <property type="match status" value="1"/>
</dbReference>
<sequence>MKNIGLEEAEVELPAGSLPLILLSARTRLATLYLNQSNNCFWKMSMEKMNIQEFLKRHLRASSYANERSVNYTPEELIEVVKRAMELFRKEPSLARMSPPCIVVGDIHGQYLDLIRILNAKNDDKMALSSKRFMFLGDYVDRGRRSVECITLMFTLKIMYPTHYVLLRGNHESKAINHAYGFKDELCDKFGEAEGLKVWELYNEAFALMPLAGIIGSKILCMHGGISKHLTCLEDIEKIKRPIMEVAECPLAIDLMWADPIDTFNGGSLDPTPRYVENTLRGLACMFNEAAVKEMCLRLKIELIVRAHQMMEYGFKFYAERKLVTIFSAPRYLNETENKGAILKVSKSGSVSLVLLKPRAEEKATAGSDEKTKFLTEVPNGKKSRKLSLRSAPRV</sequence>
<feature type="region of interest" description="Disordered" evidence="2">
    <location>
        <begin position="360"/>
        <end position="395"/>
    </location>
</feature>
<accession>A0A8S1GTY7</accession>
<dbReference type="GO" id="GO:0005634">
    <property type="term" value="C:nucleus"/>
    <property type="evidence" value="ECO:0007669"/>
    <property type="project" value="TreeGrafter"/>
</dbReference>
<feature type="domain" description="Serine/threonine specific protein phosphatases" evidence="3">
    <location>
        <begin position="167"/>
        <end position="172"/>
    </location>
</feature>
<dbReference type="PANTHER" id="PTHR11668:SF450">
    <property type="entry name" value="SERINE_THREONINE-PROTEIN PHOSPHATASE"/>
    <property type="match status" value="1"/>
</dbReference>
<feature type="compositionally biased region" description="Basic and acidic residues" evidence="2">
    <location>
        <begin position="360"/>
        <end position="374"/>
    </location>
</feature>
<dbReference type="InterPro" id="IPR006186">
    <property type="entry name" value="Ser/Thr-sp_prot-phosphatase"/>
</dbReference>
<dbReference type="Pfam" id="PF00149">
    <property type="entry name" value="Metallophos"/>
    <property type="match status" value="1"/>
</dbReference>
<name>A0A8S1GTY7_9PELO</name>
<dbReference type="SUPFAM" id="SSF56300">
    <property type="entry name" value="Metallo-dependent phosphatases"/>
    <property type="match status" value="1"/>
</dbReference>
<proteinExistence type="inferred from homology"/>
<dbReference type="Proteomes" id="UP000835052">
    <property type="component" value="Unassembled WGS sequence"/>
</dbReference>
<protein>
    <recommendedName>
        <fullName evidence="1">Serine/threonine-protein phosphatase</fullName>
        <ecNumber evidence="1">3.1.3.16</ecNumber>
    </recommendedName>
</protein>
<dbReference type="GO" id="GO:0005737">
    <property type="term" value="C:cytoplasm"/>
    <property type="evidence" value="ECO:0007669"/>
    <property type="project" value="TreeGrafter"/>
</dbReference>
<dbReference type="EC" id="3.1.3.16" evidence="1"/>
<dbReference type="PROSITE" id="PS00125">
    <property type="entry name" value="SER_THR_PHOSPHATASE"/>
    <property type="match status" value="1"/>
</dbReference>
<keyword evidence="1" id="KW-0378">Hydrolase</keyword>
<dbReference type="GO" id="GO:0004722">
    <property type="term" value="F:protein serine/threonine phosphatase activity"/>
    <property type="evidence" value="ECO:0007669"/>
    <property type="project" value="UniProtKB-EC"/>
</dbReference>
<comment type="similarity">
    <text evidence="1">Belongs to the PPP phosphatase family.</text>
</comment>
<dbReference type="InterPro" id="IPR004843">
    <property type="entry name" value="Calcineurin-like_PHP"/>
</dbReference>
<dbReference type="PANTHER" id="PTHR11668">
    <property type="entry name" value="SERINE/THREONINE PROTEIN PHOSPHATASE"/>
    <property type="match status" value="1"/>
</dbReference>
<reference evidence="4" key="1">
    <citation type="submission" date="2020-10" db="EMBL/GenBank/DDBJ databases">
        <authorList>
            <person name="Kikuchi T."/>
        </authorList>
    </citation>
    <scope>NUCLEOTIDE SEQUENCE</scope>
    <source>
        <strain evidence="4">NKZ352</strain>
    </source>
</reference>
<dbReference type="Gene3D" id="3.60.21.10">
    <property type="match status" value="1"/>
</dbReference>
<dbReference type="EMBL" id="CAJGYM010000004">
    <property type="protein sequence ID" value="CAD6186358.1"/>
    <property type="molecule type" value="Genomic_DNA"/>
</dbReference>
<dbReference type="InterPro" id="IPR050341">
    <property type="entry name" value="PP1_catalytic_subunit"/>
</dbReference>
<dbReference type="OrthoDB" id="5840512at2759"/>
<comment type="caution">
    <text evidence="4">The sequence shown here is derived from an EMBL/GenBank/DDBJ whole genome shotgun (WGS) entry which is preliminary data.</text>
</comment>
<dbReference type="CDD" id="cd00144">
    <property type="entry name" value="MPP_PPP_family"/>
    <property type="match status" value="1"/>
</dbReference>
<evidence type="ECO:0000313" key="5">
    <source>
        <dbReference type="Proteomes" id="UP000835052"/>
    </source>
</evidence>
<comment type="catalytic activity">
    <reaction evidence="1">
        <text>O-phospho-L-threonyl-[protein] + H2O = L-threonyl-[protein] + phosphate</text>
        <dbReference type="Rhea" id="RHEA:47004"/>
        <dbReference type="Rhea" id="RHEA-COMP:11060"/>
        <dbReference type="Rhea" id="RHEA-COMP:11605"/>
        <dbReference type="ChEBI" id="CHEBI:15377"/>
        <dbReference type="ChEBI" id="CHEBI:30013"/>
        <dbReference type="ChEBI" id="CHEBI:43474"/>
        <dbReference type="ChEBI" id="CHEBI:61977"/>
        <dbReference type="EC" id="3.1.3.16"/>
    </reaction>
</comment>
<dbReference type="PRINTS" id="PR00114">
    <property type="entry name" value="STPHPHTASE"/>
</dbReference>
<evidence type="ECO:0000313" key="4">
    <source>
        <dbReference type="EMBL" id="CAD6186358.1"/>
    </source>
</evidence>
<evidence type="ECO:0000256" key="1">
    <source>
        <dbReference type="RuleBase" id="RU004273"/>
    </source>
</evidence>
<gene>
    <name evidence="4" type="ORF">CAUJ_LOCUS2277</name>
</gene>
<organism evidence="4 5">
    <name type="scientific">Caenorhabditis auriculariae</name>
    <dbReference type="NCBI Taxonomy" id="2777116"/>
    <lineage>
        <taxon>Eukaryota</taxon>
        <taxon>Metazoa</taxon>
        <taxon>Ecdysozoa</taxon>
        <taxon>Nematoda</taxon>
        <taxon>Chromadorea</taxon>
        <taxon>Rhabditida</taxon>
        <taxon>Rhabditina</taxon>
        <taxon>Rhabditomorpha</taxon>
        <taxon>Rhabditoidea</taxon>
        <taxon>Rhabditidae</taxon>
        <taxon>Peloderinae</taxon>
        <taxon>Caenorhabditis</taxon>
    </lineage>
</organism>
<evidence type="ECO:0000256" key="2">
    <source>
        <dbReference type="SAM" id="MobiDB-lite"/>
    </source>
</evidence>
<dbReference type="InterPro" id="IPR029052">
    <property type="entry name" value="Metallo-depent_PP-like"/>
</dbReference>
<keyword evidence="5" id="KW-1185">Reference proteome</keyword>
<dbReference type="AlphaFoldDB" id="A0A8S1GTY7"/>